<sequence>MNDELTPEERAVMRSRIVGGARGIAPAGAHRNAWIAGSVAAVLVVALAGGVVATSTLSAPQIANTPSPTATATTVPTPAPITTSTPTPTTSVASLGSPPFDGSCANVVDEQALADATGHPMAAAGVKWDDGRGTVRGGLTCWWVSADEFLAAIVRVAVFPIDQEPTEPELFGQEGCTSGVGDECTRVGTVDGTRVWVRMSGSPDNLESRSSDVLAEVLSRVGAYAPGIPATPTGAWWGALDCSAVESVIDPTDIGYDSVTVEPPTFSSFPDGCSLAFRQGYEGWTASAFPVAGGAVAVPSVIAAGGEQIDVAGAREAYWVAASDGVDGGGGYALIASDGVNALQVYVGAGMSSLETDLQRATFVAERILPLL</sequence>
<reference key="2">
    <citation type="submission" date="2011-02" db="EMBL/GenBank/DDBJ databases">
        <title>Genome sequence of Microbacterium testaceum StLB037.</title>
        <authorList>
            <person name="Morohoshi T."/>
            <person name="Wang W.Z."/>
            <person name="Someya N."/>
            <person name="Ikeda T."/>
        </authorList>
    </citation>
    <scope>NUCLEOTIDE SEQUENCE</scope>
    <source>
        <strain>StLB037</strain>
    </source>
</reference>
<evidence type="ECO:0008006" key="5">
    <source>
        <dbReference type="Google" id="ProtNLM"/>
    </source>
</evidence>
<name>E8NAA9_MICTS</name>
<proteinExistence type="predicted"/>
<dbReference type="HOGENOM" id="CLU_743569_0_0_11"/>
<dbReference type="OrthoDB" id="5059607at2"/>
<organism evidence="3 4">
    <name type="scientific">Microbacterium testaceum (strain StLB037)</name>
    <dbReference type="NCBI Taxonomy" id="979556"/>
    <lineage>
        <taxon>Bacteria</taxon>
        <taxon>Bacillati</taxon>
        <taxon>Actinomycetota</taxon>
        <taxon>Actinomycetes</taxon>
        <taxon>Micrococcales</taxon>
        <taxon>Microbacteriaceae</taxon>
        <taxon>Microbacterium</taxon>
    </lineage>
</organism>
<gene>
    <name evidence="3" type="ordered locus">MTES_0379</name>
</gene>
<dbReference type="Proteomes" id="UP000008975">
    <property type="component" value="Chromosome"/>
</dbReference>
<evidence type="ECO:0000256" key="2">
    <source>
        <dbReference type="SAM" id="Phobius"/>
    </source>
</evidence>
<keyword evidence="2" id="KW-0812">Transmembrane</keyword>
<dbReference type="AlphaFoldDB" id="E8NAA9"/>
<accession>E8NAA9</accession>
<keyword evidence="2" id="KW-1133">Transmembrane helix</keyword>
<evidence type="ECO:0000313" key="4">
    <source>
        <dbReference type="Proteomes" id="UP000008975"/>
    </source>
</evidence>
<dbReference type="EMBL" id="AP012052">
    <property type="protein sequence ID" value="BAJ73343.1"/>
    <property type="molecule type" value="Genomic_DNA"/>
</dbReference>
<dbReference type="RefSeq" id="WP_013583470.1">
    <property type="nucleotide sequence ID" value="NC_015125.1"/>
</dbReference>
<feature type="region of interest" description="Disordered" evidence="1">
    <location>
        <begin position="65"/>
        <end position="92"/>
    </location>
</feature>
<dbReference type="KEGG" id="mts:MTES_0379"/>
<dbReference type="STRING" id="979556.MTES_0379"/>
<protein>
    <recommendedName>
        <fullName evidence="5">DUF3558 domain-containing protein</fullName>
    </recommendedName>
</protein>
<keyword evidence="2" id="KW-0472">Membrane</keyword>
<evidence type="ECO:0000313" key="3">
    <source>
        <dbReference type="EMBL" id="BAJ73343.1"/>
    </source>
</evidence>
<feature type="transmembrane region" description="Helical" evidence="2">
    <location>
        <begin position="32"/>
        <end position="53"/>
    </location>
</feature>
<reference evidence="3 4" key="1">
    <citation type="journal article" date="2011" name="J. Bacteriol.">
        <title>Genome sequence of Microbacterium testaceum StLB037, an N-acylhomoserine lactone-degrading bacterium isolated from potato leaves.</title>
        <authorList>
            <person name="Morohoshi T."/>
            <person name="Wang W.-Z."/>
            <person name="Someya N."/>
            <person name="Ikeda T."/>
        </authorList>
    </citation>
    <scope>NUCLEOTIDE SEQUENCE [LARGE SCALE GENOMIC DNA]</scope>
    <source>
        <strain evidence="3 4">StLB037</strain>
    </source>
</reference>
<evidence type="ECO:0000256" key="1">
    <source>
        <dbReference type="SAM" id="MobiDB-lite"/>
    </source>
</evidence>